<keyword evidence="2" id="KW-1185">Reference proteome</keyword>
<feature type="non-terminal residue" evidence="1">
    <location>
        <position position="120"/>
    </location>
</feature>
<comment type="caution">
    <text evidence="1">The sequence shown here is derived from an EMBL/GenBank/DDBJ whole genome shotgun (WGS) entry which is preliminary data.</text>
</comment>
<reference evidence="2" key="1">
    <citation type="submission" date="2022-10" db="EMBL/GenBank/DDBJ databases">
        <title>Genome assembly of Pristionchus species.</title>
        <authorList>
            <person name="Yoshida K."/>
            <person name="Sommer R.J."/>
        </authorList>
    </citation>
    <scope>NUCLEOTIDE SEQUENCE [LARGE SCALE GENOMIC DNA]</scope>
    <source>
        <strain evidence="2">RS5460</strain>
    </source>
</reference>
<gene>
    <name evidence="1" type="ORF">PMAYCL1PPCAC_00183</name>
</gene>
<dbReference type="Gene3D" id="1.10.287.2900">
    <property type="match status" value="1"/>
</dbReference>
<accession>A0AAN5C4Q8</accession>
<proteinExistence type="predicted"/>
<evidence type="ECO:0000313" key="1">
    <source>
        <dbReference type="EMBL" id="GMR29987.1"/>
    </source>
</evidence>
<dbReference type="EMBL" id="BTRK01000001">
    <property type="protein sequence ID" value="GMR29987.1"/>
    <property type="molecule type" value="Genomic_DNA"/>
</dbReference>
<feature type="non-terminal residue" evidence="1">
    <location>
        <position position="1"/>
    </location>
</feature>
<dbReference type="Proteomes" id="UP001328107">
    <property type="component" value="Unassembled WGS sequence"/>
</dbReference>
<protein>
    <submittedName>
        <fullName evidence="1">Uncharacterized protein</fullName>
    </submittedName>
</protein>
<sequence>EEEEDEDEEKKKGEKKYEGVKEVKVKMAKSKKHRLRYREQGGTFISAADARGLQEVEFLAPIEDEYVAKLAATTPEDIFPSPNPGPSNPDGTVNFECHCVGHLVASPRGWEFREAISCQK</sequence>
<organism evidence="1 2">
    <name type="scientific">Pristionchus mayeri</name>
    <dbReference type="NCBI Taxonomy" id="1317129"/>
    <lineage>
        <taxon>Eukaryota</taxon>
        <taxon>Metazoa</taxon>
        <taxon>Ecdysozoa</taxon>
        <taxon>Nematoda</taxon>
        <taxon>Chromadorea</taxon>
        <taxon>Rhabditida</taxon>
        <taxon>Rhabditina</taxon>
        <taxon>Diplogasteromorpha</taxon>
        <taxon>Diplogasteroidea</taxon>
        <taxon>Neodiplogasteridae</taxon>
        <taxon>Pristionchus</taxon>
    </lineage>
</organism>
<evidence type="ECO:0000313" key="2">
    <source>
        <dbReference type="Proteomes" id="UP001328107"/>
    </source>
</evidence>
<name>A0AAN5C4Q8_9BILA</name>
<dbReference type="AlphaFoldDB" id="A0AAN5C4Q8"/>